<dbReference type="InterPro" id="IPR051198">
    <property type="entry name" value="BchE-like"/>
</dbReference>
<dbReference type="GO" id="GO:0016740">
    <property type="term" value="F:transferase activity"/>
    <property type="evidence" value="ECO:0007669"/>
    <property type="project" value="UniProtKB-KW"/>
</dbReference>
<evidence type="ECO:0000256" key="2">
    <source>
        <dbReference type="ARBA" id="ARBA00022691"/>
    </source>
</evidence>
<feature type="domain" description="Radical SAM core" evidence="6">
    <location>
        <begin position="161"/>
        <end position="389"/>
    </location>
</feature>
<gene>
    <name evidence="7" type="ORF">BRM9_0941</name>
    <name evidence="8" type="ORF">MB9_1995</name>
</gene>
<dbReference type="SFLD" id="SFLDS00029">
    <property type="entry name" value="Radical_SAM"/>
    <property type="match status" value="1"/>
</dbReference>
<evidence type="ECO:0000256" key="1">
    <source>
        <dbReference type="ARBA" id="ARBA00001966"/>
    </source>
</evidence>
<keyword evidence="2" id="KW-0949">S-adenosyl-L-methionine</keyword>
<dbReference type="InterPro" id="IPR034466">
    <property type="entry name" value="Methyltransferase_Class_B"/>
</dbReference>
<dbReference type="EMBL" id="LN734822">
    <property type="protein sequence ID" value="CEL25622.1"/>
    <property type="molecule type" value="Genomic_DNA"/>
</dbReference>
<evidence type="ECO:0000313" key="10">
    <source>
        <dbReference type="Proteomes" id="UP000062768"/>
    </source>
</evidence>
<evidence type="ECO:0000313" key="8">
    <source>
        <dbReference type="EMBL" id="CEL25622.1"/>
    </source>
</evidence>
<dbReference type="PROSITE" id="PS51918">
    <property type="entry name" value="RADICAL_SAM"/>
    <property type="match status" value="1"/>
</dbReference>
<keyword evidence="8" id="KW-0808">Transferase</keyword>
<proteinExistence type="predicted"/>
<accession>A0A089ZHD0</accession>
<evidence type="ECO:0000313" key="7">
    <source>
        <dbReference type="EMBL" id="AIS31758.1"/>
    </source>
</evidence>
<dbReference type="PATRIC" id="fig|2162.10.peg.2073"/>
<dbReference type="SUPFAM" id="SSF102114">
    <property type="entry name" value="Radical SAM enzymes"/>
    <property type="match status" value="1"/>
</dbReference>
<comment type="cofactor">
    <cofactor evidence="1">
        <name>[4Fe-4S] cluster</name>
        <dbReference type="ChEBI" id="CHEBI:49883"/>
    </cofactor>
</comment>
<dbReference type="GO" id="GO:0051539">
    <property type="term" value="F:4 iron, 4 sulfur cluster binding"/>
    <property type="evidence" value="ECO:0007669"/>
    <property type="project" value="UniProtKB-KW"/>
</dbReference>
<dbReference type="Gene3D" id="3.80.30.20">
    <property type="entry name" value="tm_1862 like domain"/>
    <property type="match status" value="1"/>
</dbReference>
<evidence type="ECO:0000256" key="4">
    <source>
        <dbReference type="ARBA" id="ARBA00023004"/>
    </source>
</evidence>
<dbReference type="SFLD" id="SFLDG01123">
    <property type="entry name" value="methyltransferase_(Class_B)"/>
    <property type="match status" value="1"/>
</dbReference>
<dbReference type="PANTHER" id="PTHR43409">
    <property type="entry name" value="ANAEROBIC MAGNESIUM-PROTOPORPHYRIN IX MONOMETHYL ESTER CYCLASE-RELATED"/>
    <property type="match status" value="1"/>
</dbReference>
<dbReference type="Gene3D" id="3.40.50.280">
    <property type="entry name" value="Cobalamin-binding domain"/>
    <property type="match status" value="1"/>
</dbReference>
<dbReference type="Proteomes" id="UP000029661">
    <property type="component" value="Chromosome"/>
</dbReference>
<keyword evidence="4" id="KW-0408">Iron</keyword>
<evidence type="ECO:0000256" key="3">
    <source>
        <dbReference type="ARBA" id="ARBA00022723"/>
    </source>
</evidence>
<dbReference type="InterPro" id="IPR058240">
    <property type="entry name" value="rSAM_sf"/>
</dbReference>
<dbReference type="InterPro" id="IPR023979">
    <property type="entry name" value="CHP04014_B12-bd/rSAM"/>
</dbReference>
<keyword evidence="5" id="KW-0411">Iron-sulfur</keyword>
<dbReference type="SFLD" id="SFLDG01217">
    <property type="entry name" value="B12-binding_methylthiotransfer"/>
    <property type="match status" value="1"/>
</dbReference>
<name>A0A089ZHD0_METFO</name>
<dbReference type="SFLD" id="SFLDG01082">
    <property type="entry name" value="B12-binding_domain_containing"/>
    <property type="match status" value="1"/>
</dbReference>
<dbReference type="NCBIfam" id="TIGR04014">
    <property type="entry name" value="B12_SAM_MJ_0865"/>
    <property type="match status" value="1"/>
</dbReference>
<dbReference type="InterPro" id="IPR023404">
    <property type="entry name" value="rSAM_horseshoe"/>
</dbReference>
<keyword evidence="3" id="KW-0479">Metal-binding</keyword>
<protein>
    <submittedName>
        <fullName evidence="8">Putative methylthiotransferase MJ0865</fullName>
        <ecNumber evidence="8">2.-.-.-</ecNumber>
    </submittedName>
    <submittedName>
        <fullName evidence="7">Radical SAM domain-containing protein</fullName>
    </submittedName>
</protein>
<keyword evidence="10" id="KW-1185">Reference proteome</keyword>
<dbReference type="Proteomes" id="UP000062768">
    <property type="component" value="Chromosome I"/>
</dbReference>
<dbReference type="Pfam" id="PF04055">
    <property type="entry name" value="Radical_SAM"/>
    <property type="match status" value="1"/>
</dbReference>
<dbReference type="STRING" id="2162.BRM9_0941"/>
<dbReference type="InterPro" id="IPR007197">
    <property type="entry name" value="rSAM"/>
</dbReference>
<dbReference type="GO" id="GO:0046872">
    <property type="term" value="F:metal ion binding"/>
    <property type="evidence" value="ECO:0007669"/>
    <property type="project" value="UniProtKB-KW"/>
</dbReference>
<evidence type="ECO:0000259" key="6">
    <source>
        <dbReference type="PROSITE" id="PS51918"/>
    </source>
</evidence>
<dbReference type="PANTHER" id="PTHR43409:SF17">
    <property type="entry name" value="METHYLTHIOTRANSFERASE MJ0865-RELATED"/>
    <property type="match status" value="1"/>
</dbReference>
<dbReference type="KEGG" id="mfc:BRM9_0941"/>
<sequence length="444" mass="49717">MMIRNLKITVITPEFYSYGALLITGILKEQGYTVKLQKGFGKVVDADIVFISLQSTIHLMKYQQEISSINAFKIVGGPVTLTPELILECLPVDLVVVGEGENTVYNILKFLETHPSYQISDFKDIPGVAFKVNDQIVSTAPDESPHKRPLPFIPDDIAHENIRGANIYLETHRGCPGNCGFCGVPSLFGRNVRSRPLDEILNEVKYMLSKGAQRIAISGGTGSLYGSKKFKTVDEESFVELLHEISKLTGPKNLIIPDVRVDLVSDEILEAIKQYSRGWVFFGIESGSDRVLRHMKKGITVDQVYEAVEMARNHGVKIGGSFIVAYPGEEEEDYQDTVDLADELMLNDYFVSIAEPIPGTPLGEEVSQLPLEDNLLFQESSKYKRYGFSIAEERALDLMVDSYIFRTFPTALSQKLLKDLQKEVKSQGEHIKSVIHLLKNQYKS</sequence>
<organism evidence="7 9">
    <name type="scientific">Methanobacterium formicicum</name>
    <dbReference type="NCBI Taxonomy" id="2162"/>
    <lineage>
        <taxon>Archaea</taxon>
        <taxon>Methanobacteriati</taxon>
        <taxon>Methanobacteriota</taxon>
        <taxon>Methanomada group</taxon>
        <taxon>Methanobacteria</taxon>
        <taxon>Methanobacteriales</taxon>
        <taxon>Methanobacteriaceae</taxon>
        <taxon>Methanobacterium</taxon>
    </lineage>
</organism>
<reference evidence="7" key="1">
    <citation type="submission" date="2013-12" db="EMBL/GenBank/DDBJ databases">
        <title>The complete genome sequence of Methanobacterium sp. BRM9.</title>
        <authorList>
            <consortium name="Pastoral Greenhouse Gas Research Consortium"/>
            <person name="Kelly W.J."/>
            <person name="Leahy S.C."/>
            <person name="Perry R."/>
            <person name="Li D."/>
            <person name="Altermann E."/>
            <person name="Lambie S.C."/>
            <person name="Attwood G.T."/>
        </authorList>
    </citation>
    <scope>NUCLEOTIDE SEQUENCE [LARGE SCALE GENOMIC DNA]</scope>
    <source>
        <strain evidence="7">BRM9</strain>
    </source>
</reference>
<dbReference type="AlphaFoldDB" id="A0A089ZHD0"/>
<dbReference type="EC" id="2.-.-.-" evidence="8"/>
<reference evidence="8" key="2">
    <citation type="submission" date="2014-09" db="EMBL/GenBank/DDBJ databases">
        <authorList>
            <person name="Bishop-Lilly K.A."/>
            <person name="Broomall S.M."/>
            <person name="Chain P.S."/>
            <person name="Chertkov O."/>
            <person name="Coyne S.R."/>
            <person name="Daligault H.E."/>
            <person name="Davenport K.W."/>
            <person name="Erkkila T."/>
            <person name="Frey K.G."/>
            <person name="Gibbons H.S."/>
            <person name="Gu W."/>
            <person name="Jaissle J."/>
            <person name="Johnson S.L."/>
            <person name="Koroleva G.I."/>
            <person name="Ladner J.T."/>
            <person name="Lo C.-C."/>
            <person name="Minogue T.D."/>
            <person name="Munk C."/>
            <person name="Palacios G.F."/>
            <person name="Redden C.L."/>
            <person name="Rosenzweig C.N."/>
            <person name="Scholz M.B."/>
            <person name="Teshima H."/>
            <person name="Xu Y."/>
        </authorList>
    </citation>
    <scope>NUCLEOTIDE SEQUENCE</scope>
    <source>
        <strain evidence="8">Mb9</strain>
    </source>
</reference>
<evidence type="ECO:0000313" key="9">
    <source>
        <dbReference type="Proteomes" id="UP000029661"/>
    </source>
</evidence>
<dbReference type="InterPro" id="IPR006638">
    <property type="entry name" value="Elp3/MiaA/NifB-like_rSAM"/>
</dbReference>
<dbReference type="EMBL" id="CP006933">
    <property type="protein sequence ID" value="AIS31758.1"/>
    <property type="molecule type" value="Genomic_DNA"/>
</dbReference>
<dbReference type="SMART" id="SM00729">
    <property type="entry name" value="Elp3"/>
    <property type="match status" value="1"/>
</dbReference>
<evidence type="ECO:0000256" key="5">
    <source>
        <dbReference type="ARBA" id="ARBA00023014"/>
    </source>
</evidence>
<dbReference type="CDD" id="cd01335">
    <property type="entry name" value="Radical_SAM"/>
    <property type="match status" value="1"/>
</dbReference>